<sequence length="310" mass="34500">MLKWLWAKKTSDIVLTFALSNESVGVVITQNNRDTPELIVSDSSGKDDRQFADVINELLTKYSRYSRGDPGIILVLAPSLYQSVALERPKLPDEEIAAGLRYSLRDLVSLPPANIIADYYELPVQLPGQNKINAVVADRKLLTPIIEALQSTSDNILAVIAEEQAVARLFEDQLSPAVVVYQSQQEPALLQVYRDGKLQVNRSVAALEKLSALSSEEMNMGALQPLSVEIQRSIDYFERQLRQRPVKEVVLALSTQPKKLVTDQLTEDLGVDIRWAKYPDWTHELATGDYIDFPAFGGALIGHELKAGDQ</sequence>
<evidence type="ECO:0000313" key="2">
    <source>
        <dbReference type="Proteomes" id="UP000054363"/>
    </source>
</evidence>
<dbReference type="eggNOG" id="COG4972">
    <property type="taxonomic scope" value="Bacteria"/>
</dbReference>
<keyword evidence="2" id="KW-1185">Reference proteome</keyword>
<evidence type="ECO:0008006" key="3">
    <source>
        <dbReference type="Google" id="ProtNLM"/>
    </source>
</evidence>
<gene>
    <name evidence="1" type="ORF">IDSA_00055</name>
</gene>
<reference evidence="1 2" key="1">
    <citation type="submission" date="2014-06" db="EMBL/GenBank/DDBJ databases">
        <title>The draft genome sequence of Idiomarina salinarum ISL-52.</title>
        <authorList>
            <person name="Du J."/>
            <person name="Shao Z."/>
        </authorList>
    </citation>
    <scope>NUCLEOTIDE SEQUENCE [LARGE SCALE GENOMIC DNA]</scope>
    <source>
        <strain evidence="1 2">ISL-52</strain>
    </source>
</reference>
<dbReference type="Proteomes" id="UP000054363">
    <property type="component" value="Unassembled WGS sequence"/>
</dbReference>
<dbReference type="STRING" id="435908.IDSA_00055"/>
<dbReference type="EMBL" id="JPER01000001">
    <property type="protein sequence ID" value="KFZ31167.1"/>
    <property type="molecule type" value="Genomic_DNA"/>
</dbReference>
<comment type="caution">
    <text evidence="1">The sequence shown here is derived from an EMBL/GenBank/DDBJ whole genome shotgun (WGS) entry which is preliminary data.</text>
</comment>
<dbReference type="RefSeq" id="WP_034773251.1">
    <property type="nucleotide sequence ID" value="NZ_JPER01000001.1"/>
</dbReference>
<protein>
    <recommendedName>
        <fullName evidence="3">MSHA biogenesis protein MshI</fullName>
    </recommendedName>
</protein>
<accession>A0A094IVK8</accession>
<proteinExistence type="predicted"/>
<evidence type="ECO:0000313" key="1">
    <source>
        <dbReference type="EMBL" id="KFZ31167.1"/>
    </source>
</evidence>
<dbReference type="OrthoDB" id="5296002at2"/>
<organism evidence="1 2">
    <name type="scientific">Pseudidiomarina salinarum</name>
    <dbReference type="NCBI Taxonomy" id="435908"/>
    <lineage>
        <taxon>Bacteria</taxon>
        <taxon>Pseudomonadati</taxon>
        <taxon>Pseudomonadota</taxon>
        <taxon>Gammaproteobacteria</taxon>
        <taxon>Alteromonadales</taxon>
        <taxon>Idiomarinaceae</taxon>
        <taxon>Pseudidiomarina</taxon>
    </lineage>
</organism>
<name>A0A094IVK8_9GAMM</name>
<dbReference type="AlphaFoldDB" id="A0A094IVK8"/>